<dbReference type="SFLD" id="SFLDG01163">
    <property type="entry name" value="II"/>
    <property type="match status" value="1"/>
</dbReference>
<dbReference type="CDD" id="cd13931">
    <property type="entry name" value="PT-CloQ_NphB"/>
    <property type="match status" value="1"/>
</dbReference>
<accession>A0A6B3QV65</accession>
<dbReference type="AlphaFoldDB" id="A0A6B3QV65"/>
<dbReference type="SUPFAM" id="SSF143492">
    <property type="entry name" value="Prenyltransferase-like"/>
    <property type="match status" value="1"/>
</dbReference>
<name>A0A6B3QV65_STRTE</name>
<organism evidence="4">
    <name type="scientific">Streptomyces tendae</name>
    <dbReference type="NCBI Taxonomy" id="1932"/>
    <lineage>
        <taxon>Bacteria</taxon>
        <taxon>Bacillati</taxon>
        <taxon>Actinomycetota</taxon>
        <taxon>Actinomycetes</taxon>
        <taxon>Kitasatosporales</taxon>
        <taxon>Streptomycetaceae</taxon>
        <taxon>Streptomyces</taxon>
    </lineage>
</organism>
<keyword evidence="3" id="KW-0808">Transferase</keyword>
<comment type="caution">
    <text evidence="4">The sequence shown here is derived from an EMBL/GenBank/DDBJ whole genome shotgun (WGS) entry which is preliminary data.</text>
</comment>
<dbReference type="RefSeq" id="WP_164460923.1">
    <property type="nucleotide sequence ID" value="NZ_JAAIFS010000011.1"/>
</dbReference>
<evidence type="ECO:0000313" key="4">
    <source>
        <dbReference type="EMBL" id="NEV91943.1"/>
    </source>
</evidence>
<sequence length="295" mass="33432">MPTGRTTDLARFLSDLEAYAELAEVNFDNRAVEQVVDVFAEQFATGTITVRTTTHEVSNRSVNFRYMEPDSPHDPVGIARAHGLLPDADPAVMSLLAEVTEKIPLWWGLDASVGHGVQKLWAFFEQPLEFDEIASLENVPRSLRDHRERFGEARIDRFAIMGFDFRDNTTNLYSEMVSPGYFKQDEVARMIRDMGSLPPDNEEIGRCRGAINVYYTFDWNSPQARRLCFAVPSGEGEFPSHLHPLAARFAAEAPVQAERRELIFNPTFGARGNYLKMEADYTGDAASRVFGYWHR</sequence>
<reference evidence="4" key="1">
    <citation type="journal article" date="2020" name="Microorganisms">
        <title>Isolation, Genomic and Metabolomic Characterization of Streptomyces tendae VITAKN with Quorum Sensing Inhibitory Activity from Southern India.</title>
        <authorList>
            <person name="Ishaque N.M."/>
            <person name="Burgsdorf I."/>
            <person name="Limlingan Malit J.J."/>
            <person name="Saha S."/>
            <person name="Teta R."/>
            <person name="Ewe D."/>
            <person name="Kannabiran K."/>
            <person name="Hrouzek P."/>
            <person name="Steindler L."/>
            <person name="Costantino V."/>
            <person name="Saurav K."/>
        </authorList>
    </citation>
    <scope>NUCLEOTIDE SEQUENCE</scope>
    <source>
        <strain evidence="4">VITAKN</strain>
    </source>
</reference>
<dbReference type="Pfam" id="PF11468">
    <property type="entry name" value="PTase_Orf2"/>
    <property type="match status" value="1"/>
</dbReference>
<dbReference type="InterPro" id="IPR033964">
    <property type="entry name" value="ABBA"/>
</dbReference>
<dbReference type="InterPro" id="IPR036239">
    <property type="entry name" value="PrenylTrfase-like_sf"/>
</dbReference>
<keyword evidence="2" id="KW-0637">Prenyltransferase</keyword>
<evidence type="ECO:0000256" key="2">
    <source>
        <dbReference type="ARBA" id="ARBA00022602"/>
    </source>
</evidence>
<evidence type="ECO:0000256" key="3">
    <source>
        <dbReference type="ARBA" id="ARBA00022679"/>
    </source>
</evidence>
<dbReference type="GO" id="GO:0004659">
    <property type="term" value="F:prenyltransferase activity"/>
    <property type="evidence" value="ECO:0007669"/>
    <property type="project" value="UniProtKB-KW"/>
</dbReference>
<dbReference type="EMBL" id="JAAIFS010000011">
    <property type="protein sequence ID" value="NEV91943.1"/>
    <property type="molecule type" value="Genomic_DNA"/>
</dbReference>
<dbReference type="InterPro" id="IPR020965">
    <property type="entry name" value="Prenyltransferase_CloQ"/>
</dbReference>
<protein>
    <recommendedName>
        <fullName evidence="5">Prenyltransferase</fullName>
    </recommendedName>
</protein>
<evidence type="ECO:0000256" key="1">
    <source>
        <dbReference type="ARBA" id="ARBA00005368"/>
    </source>
</evidence>
<proteinExistence type="inferred from homology"/>
<dbReference type="SFLD" id="SFLDS00036">
    <property type="entry name" value="Aromatic_Prenyltransferase"/>
    <property type="match status" value="1"/>
</dbReference>
<gene>
    <name evidence="4" type="ORF">GUR47_35500</name>
</gene>
<comment type="similarity">
    <text evidence="1">Belongs to the aromatic prenyltransferase family.</text>
</comment>
<evidence type="ECO:0008006" key="5">
    <source>
        <dbReference type="Google" id="ProtNLM"/>
    </source>
</evidence>